<evidence type="ECO:0000313" key="1">
    <source>
        <dbReference type="EMBL" id="ACB40178.1"/>
    </source>
</evidence>
<dbReference type="EMBL" id="CP001014">
    <property type="protein sequence ID" value="ACB40178.1"/>
    <property type="molecule type" value="Genomic_DNA"/>
</dbReference>
<name>B1Y8U9_PYRNV</name>
<evidence type="ECO:0000313" key="2">
    <source>
        <dbReference type="Proteomes" id="UP000001694"/>
    </source>
</evidence>
<dbReference type="OrthoDB" id="26390at2157"/>
<gene>
    <name evidence="1" type="ordered locus">Tneu_1251</name>
</gene>
<dbReference type="Proteomes" id="UP000001694">
    <property type="component" value="Chromosome"/>
</dbReference>
<keyword evidence="2" id="KW-1185">Reference proteome</keyword>
<proteinExistence type="predicted"/>
<dbReference type="HOGENOM" id="CLU_1017875_0_0_2"/>
<dbReference type="GeneID" id="6165981"/>
<organism evidence="1 2">
    <name type="scientific">Pyrobaculum neutrophilum (strain DSM 2338 / JCM 9278 / NBRC 100436 / V24Sta)</name>
    <name type="common">Thermoproteus neutrophilus</name>
    <dbReference type="NCBI Taxonomy" id="444157"/>
    <lineage>
        <taxon>Archaea</taxon>
        <taxon>Thermoproteota</taxon>
        <taxon>Thermoprotei</taxon>
        <taxon>Thermoproteales</taxon>
        <taxon>Thermoproteaceae</taxon>
        <taxon>Pyrobaculum</taxon>
    </lineage>
</organism>
<dbReference type="AlphaFoldDB" id="B1Y8U9"/>
<dbReference type="RefSeq" id="WP_012350597.1">
    <property type="nucleotide sequence ID" value="NC_010525.1"/>
</dbReference>
<protein>
    <submittedName>
        <fullName evidence="1">Uncharacterized protein</fullName>
    </submittedName>
</protein>
<accession>B1Y8U9</accession>
<dbReference type="eggNOG" id="arCOG03774">
    <property type="taxonomic scope" value="Archaea"/>
</dbReference>
<reference evidence="1" key="1">
    <citation type="submission" date="2008-03" db="EMBL/GenBank/DDBJ databases">
        <title>Complete sequence of Thermoproteus neutrophilus V24Sta.</title>
        <authorList>
            <consortium name="US DOE Joint Genome Institute"/>
            <person name="Copeland A."/>
            <person name="Lucas S."/>
            <person name="Lapidus A."/>
            <person name="Glavina del Rio T."/>
            <person name="Dalin E."/>
            <person name="Tice H."/>
            <person name="Bruce D."/>
            <person name="Goodwin L."/>
            <person name="Pitluck S."/>
            <person name="Sims D."/>
            <person name="Brettin T."/>
            <person name="Detter J.C."/>
            <person name="Han C."/>
            <person name="Kuske C.R."/>
            <person name="Schmutz J."/>
            <person name="Larimer F."/>
            <person name="Land M."/>
            <person name="Hauser L."/>
            <person name="Kyrpides N."/>
            <person name="Mikhailova N."/>
            <person name="Biddle J.F."/>
            <person name="Zhang Z."/>
            <person name="Fitz-Gibbon S.T."/>
            <person name="Lowe T.M."/>
            <person name="Saltikov C."/>
            <person name="House C.H."/>
            <person name="Richardson P."/>
        </authorList>
    </citation>
    <scope>NUCLEOTIDE SEQUENCE [LARGE SCALE GENOMIC DNA]</scope>
    <source>
        <strain evidence="1">V24Sta</strain>
    </source>
</reference>
<dbReference type="KEGG" id="tne:Tneu_1251"/>
<sequence length="259" mass="28130">MSSALDSGIAGSRYMRILLKQTEVKADDALGRIYGLLAELGYFAKRGDRYKRTGKLPPAVSSRLLGAVFDDVIIPHLLGDPVKPNYEALFAATALFQGLRVRAAEKLGRGGIVLVAGWLPCGFSTEVAAATGADLVILDEHWEILALEEERMSLLPLELVKVGTEMAPSLYVGFEVGRLEDLPLDKYGRFTLALVCHRGVDVRKAREIAERVYRVTFSGGLGIFADLIAEALGLGRGEECGRGGKTIYKDRDLCITDVS</sequence>
<dbReference type="STRING" id="444157.Tneu_1251"/>